<gene>
    <name evidence="1" type="ORF">Loa_02769</name>
</gene>
<dbReference type="KEGG" id="lok:Loa_02769"/>
<reference evidence="1 2" key="1">
    <citation type="journal article" date="2013" name="Int. J. Med. Microbiol.">
        <title>Legionella oakridgensis ATCC 33761 genome sequence and phenotypic characterization reveals its replication capacity in amoebae.</title>
        <authorList>
            <person name="Brzuszkiewicz E."/>
            <person name="Schulz T."/>
            <person name="Rydzewski K."/>
            <person name="Daniel R."/>
            <person name="Gillmaier N."/>
            <person name="Dittmann C."/>
            <person name="Holland G."/>
            <person name="Schunder E."/>
            <person name="Lautner M."/>
            <person name="Eisenreich W."/>
            <person name="Luck C."/>
            <person name="Heuner K."/>
        </authorList>
    </citation>
    <scope>NUCLEOTIDE SEQUENCE [LARGE SCALE GENOMIC DNA]</scope>
    <source>
        <strain>OR-10</strain>
        <strain evidence="2">ATCC 33761</strain>
    </source>
</reference>
<keyword evidence="2" id="KW-1185">Reference proteome</keyword>
<organism evidence="1 2">
    <name type="scientific">Legionella oakridgensis ATCC 33761 = DSM 21215</name>
    <dbReference type="NCBI Taxonomy" id="1268635"/>
    <lineage>
        <taxon>Bacteria</taxon>
        <taxon>Pseudomonadati</taxon>
        <taxon>Pseudomonadota</taxon>
        <taxon>Gammaproteobacteria</taxon>
        <taxon>Legionellales</taxon>
        <taxon>Legionellaceae</taxon>
        <taxon>Legionella</taxon>
    </lineage>
</organism>
<accession>W0BIS0</accession>
<protein>
    <submittedName>
        <fullName evidence="1">Uncharacterized protein</fullName>
    </submittedName>
</protein>
<dbReference type="PATRIC" id="fig|1268635.3.peg.2840"/>
<proteinExistence type="predicted"/>
<evidence type="ECO:0000313" key="1">
    <source>
        <dbReference type="EMBL" id="AHE68299.1"/>
    </source>
</evidence>
<dbReference type="AlphaFoldDB" id="W0BIS0"/>
<sequence length="45" mass="5383">MRAFTHLCEKVNISLFNDTITLYPKKRWQIHATRIFLWASCVCRA</sequence>
<evidence type="ECO:0000313" key="2">
    <source>
        <dbReference type="Proteomes" id="UP000018838"/>
    </source>
</evidence>
<dbReference type="EMBL" id="CP004006">
    <property type="protein sequence ID" value="AHE68299.1"/>
    <property type="molecule type" value="Genomic_DNA"/>
</dbReference>
<name>W0BIS0_9GAMM</name>
<dbReference type="STRING" id="1268635.Loa_02769"/>
<dbReference type="HOGENOM" id="CLU_3201510_0_0_6"/>
<dbReference type="Proteomes" id="UP000018838">
    <property type="component" value="Chromosome"/>
</dbReference>